<name>A0AAQ3KUV0_9LILI</name>
<evidence type="ECO:0000313" key="3">
    <source>
        <dbReference type="Proteomes" id="UP001327560"/>
    </source>
</evidence>
<dbReference type="EMBL" id="CP136896">
    <property type="protein sequence ID" value="WOL13508.1"/>
    <property type="molecule type" value="Genomic_DNA"/>
</dbReference>
<dbReference type="Proteomes" id="UP001327560">
    <property type="component" value="Chromosome 7"/>
</dbReference>
<gene>
    <name evidence="2" type="ORF">Cni_G22278</name>
</gene>
<organism evidence="2 3">
    <name type="scientific">Canna indica</name>
    <name type="common">Indian-shot</name>
    <dbReference type="NCBI Taxonomy" id="4628"/>
    <lineage>
        <taxon>Eukaryota</taxon>
        <taxon>Viridiplantae</taxon>
        <taxon>Streptophyta</taxon>
        <taxon>Embryophyta</taxon>
        <taxon>Tracheophyta</taxon>
        <taxon>Spermatophyta</taxon>
        <taxon>Magnoliopsida</taxon>
        <taxon>Liliopsida</taxon>
        <taxon>Zingiberales</taxon>
        <taxon>Cannaceae</taxon>
        <taxon>Canna</taxon>
    </lineage>
</organism>
<protein>
    <submittedName>
        <fullName evidence="2">Uncharacterized protein</fullName>
    </submittedName>
</protein>
<feature type="transmembrane region" description="Helical" evidence="1">
    <location>
        <begin position="6"/>
        <end position="37"/>
    </location>
</feature>
<evidence type="ECO:0000313" key="2">
    <source>
        <dbReference type="EMBL" id="WOL13508.1"/>
    </source>
</evidence>
<sequence length="120" mass="13228">MGEGFLLLLCIKIVSFLTLFVVFAAALSAPFIALLVVSVSLREDRTANCDDSRGGRCRFTVTFDLGSPEAGSTSQSMRSLELPMPLRGLVPLFVGLRRQFLGDEVKHWNDAFAKEELLHP</sequence>
<dbReference type="AlphaFoldDB" id="A0AAQ3KUV0"/>
<keyword evidence="3" id="KW-1185">Reference proteome</keyword>
<keyword evidence="1" id="KW-0472">Membrane</keyword>
<accession>A0AAQ3KUV0</accession>
<evidence type="ECO:0000256" key="1">
    <source>
        <dbReference type="SAM" id="Phobius"/>
    </source>
</evidence>
<proteinExistence type="predicted"/>
<reference evidence="2 3" key="1">
    <citation type="submission" date="2023-10" db="EMBL/GenBank/DDBJ databases">
        <title>Chromosome-scale genome assembly provides insights into flower coloration mechanisms of Canna indica.</title>
        <authorList>
            <person name="Li C."/>
        </authorList>
    </citation>
    <scope>NUCLEOTIDE SEQUENCE [LARGE SCALE GENOMIC DNA]</scope>
    <source>
        <tissue evidence="2">Flower</tissue>
    </source>
</reference>
<keyword evidence="1" id="KW-1133">Transmembrane helix</keyword>
<keyword evidence="1" id="KW-0812">Transmembrane</keyword>